<dbReference type="NCBIfam" id="TIGR04131">
    <property type="entry name" value="Bac_Flav_CTERM"/>
    <property type="match status" value="1"/>
</dbReference>
<evidence type="ECO:0000313" key="4">
    <source>
        <dbReference type="Proteomes" id="UP001600039"/>
    </source>
</evidence>
<feature type="domain" description="Ig-like" evidence="2">
    <location>
        <begin position="1643"/>
        <end position="1714"/>
    </location>
</feature>
<name>A0ABW6HQM5_9FLAO</name>
<dbReference type="Pfam" id="PF13585">
    <property type="entry name" value="CHU_C"/>
    <property type="match status" value="1"/>
</dbReference>
<evidence type="ECO:0000259" key="2">
    <source>
        <dbReference type="Pfam" id="PF19081"/>
    </source>
</evidence>
<feature type="domain" description="Ig-like" evidence="2">
    <location>
        <begin position="803"/>
        <end position="885"/>
    </location>
</feature>
<gene>
    <name evidence="3" type="ORF">ACFX5D_15485</name>
</gene>
<feature type="domain" description="Ig-like" evidence="2">
    <location>
        <begin position="1139"/>
        <end position="1221"/>
    </location>
</feature>
<proteinExistence type="predicted"/>
<feature type="domain" description="Ig-like" evidence="2">
    <location>
        <begin position="635"/>
        <end position="717"/>
    </location>
</feature>
<sequence length="1972" mass="204492">MKNKLLLFLLFFSFLANKVNANNFEQTSNNSKINLRLAVNLMDTIKKTNKTLKSAKSTVIIPTPLTTAGSACKEETDLTVKVFMAASGGSGDIIEWFSSQTSNTILHTGSIYSPSVSKTTTYYVRTHAGADFSNRVPVVASVYSVPPTVTLIAFPNDAVICEGTPIEFTASGGGDFFEFSVDRIVKQGMSTNRTFTTNTLIKGQVVSVRTRYGVNFDGFVSETAYGSGALEDNVLSAPLSLNSSDGYINSIKISSTEDKLVFGIAGKLGDNRSMLLFLDTKPGGFNLTNFGDETNVIASAKGFNCFNNNPSTFDSYFQADYCLAISTDNGGTNFFADIIELKTGNSTKIRLGNASTGFPSSVMGVNNGSLGMADYNRGFEVEVLKSLIGYSIGDIKFFAFTMQDDSLLNYNVTNSFLSPELNSSVDYGSGAIDYNIKDPNPVVVSADALIPCYKEASIVISLDEKPTTATVGADQYNCSLTSTSLNGNSPTIGSGKWSLKSGPGIVNFSDVNSGVSTASVDVEGIYVFTWSISNGVCPVSTADVKIEFHVAPLKPTAVNQTVCASSPIQTLTAMASAQAGETIVWYDAITGGNVVADPSLSALGTITYYAESVKNTTPCVSNSRAAVTLTINPRPVVPISTGDQTVCASTPIQTLTAGATAQTGESIVWYDAATAGNIVASPTLSSLGTITYYAESVNDATSCTSTSRISVTLTLNPTPVVPTSGGNQTVCASSPIQTLTAMASAQAGETVVWYDAITGGNVVADPSLSALGTITYYAESLKNTTPCISNSRTSVTLTINPRPVVPISRGDQTICASTPIQTLTAGATAQTGESIVWYDAATVGNVVASPTLSSLGTITYYAESVNDATSCTSTSRISVTLTLNPTPVVPTSGGNQTVCATSPIQTLTAMASAQAGETVVWYDAITGGNVVADPSLSALGTITYYAESVKNTTPCVSNSRTSVTLTINPKPLVPTSTGDQTVCASTPIQTLTAGAIAQTGESIVWYDAATAGNKVTNPTLNSLGTITYYAEAVNNATACASSSRTAVTLTLNPRPIVPTSGGNQTVCASSPLQTLTATASAQAGETVVWYDAATGGNVVSNPTLNSLGTVTYYAESVKNTTPCISSSRTAVTLTINPLPVVPVSGGNQTVCATSPIQTLIAGATAELGESIVWYDAATAGNKVTNPTLNNLGTITYYAEAVNNATACASSSRTAVTLTLNPRPIVPTSGGNQTVCASSPLQTLTATASAQAGETVVWYDAATGGNVVSNPTLNSLGTVTYYAESVKNTTPCISSSRIAVTLTINPLPVVPVSGGNQTVCATSPIQTLTAGATAQSGESIVWYDAATAGNKVTNLTLNSLGTVTYYAEAVNNTTACASGSRVAVTLTLNATPVAPMSGGNQTVCASSPLQTLTATASAQVGETVVWHDAATGGNVVSNPTLTSLGTVTYYAEADSNSTPCMSISRTAVTLTINPLPVVPISGGNQTVCANTPIQTLTAGATAQSGELIVWYDAAAGGNVVAGPTLSSLGTVTYYAEAVNNVTACASSSRVAVTLTLNQRPVVSISGGNQTVCTDGTTTQTLTATATGNIVTWYTAAIGGSLVANPKQVGVGTVTYYAESSNGLCPSSTRAAVTLTIVGVFPNPIANDQTVCSNGTTTQTLTATAIGNTITWYTASVGGIVVSSPTQVGVGTATYFAESSVGNCLSAARTKVVLSITAVPAIPSATTNKQPTCTNSTGEITFVNQTGAEYSIGNGFQDSPFFTNVVSGTYTISVRYKNNTACDIKGAALTIKPIPQQIQFEINGECVDKDYMLTATPLSNSYDPNHIDYEWKDSAGITVGTNSNVFNVSNLIASTSEKEIFPLNYTLTVTSASTGCQTIKGLTVETITCNIQKGISPDGNGANDNFDLKLMDVKKLQIFDRYGIKVYSQSNYTDQWKGQSDKGDDLPSATYYYVIELNGGQSKTGWIYLIREKQ</sequence>
<feature type="domain" description="Ig-like" evidence="2">
    <location>
        <begin position="552"/>
        <end position="633"/>
    </location>
</feature>
<feature type="domain" description="Ig-like" evidence="2">
    <location>
        <begin position="1055"/>
        <end position="1137"/>
    </location>
</feature>
<feature type="domain" description="Ig-like" evidence="2">
    <location>
        <begin position="1223"/>
        <end position="1305"/>
    </location>
</feature>
<protein>
    <submittedName>
        <fullName evidence="3">Gliding motility-associated C-terminal domain-containing protein</fullName>
    </submittedName>
</protein>
<feature type="domain" description="Ig-like" evidence="2">
    <location>
        <begin position="1307"/>
        <end position="1388"/>
    </location>
</feature>
<dbReference type="InterPro" id="IPR026341">
    <property type="entry name" value="T9SS_type_B"/>
</dbReference>
<dbReference type="EMBL" id="JBHZQA010000016">
    <property type="protein sequence ID" value="MFE3849364.1"/>
    <property type="molecule type" value="Genomic_DNA"/>
</dbReference>
<reference evidence="3 4" key="1">
    <citation type="submission" date="2024-06" db="EMBL/GenBank/DDBJ databases">
        <title>Flavobacterium spp. isolated from glacier.</title>
        <authorList>
            <person name="Han D."/>
        </authorList>
    </citation>
    <scope>NUCLEOTIDE SEQUENCE [LARGE SCALE GENOMIC DNA]</scope>
    <source>
        <strain evidence="3 4">LB3P45</strain>
    </source>
</reference>
<dbReference type="InterPro" id="IPR044023">
    <property type="entry name" value="Ig_7"/>
</dbReference>
<comment type="caution">
    <text evidence="3">The sequence shown here is derived from an EMBL/GenBank/DDBJ whole genome shotgun (WGS) entry which is preliminary data.</text>
</comment>
<dbReference type="RefSeq" id="WP_379859106.1">
    <property type="nucleotide sequence ID" value="NZ_JBHZQA010000016.1"/>
</dbReference>
<evidence type="ECO:0000313" key="3">
    <source>
        <dbReference type="EMBL" id="MFE3849364.1"/>
    </source>
</evidence>
<evidence type="ECO:0000256" key="1">
    <source>
        <dbReference type="SAM" id="SignalP"/>
    </source>
</evidence>
<dbReference type="Pfam" id="PF19081">
    <property type="entry name" value="Ig_7"/>
    <property type="match status" value="15"/>
</dbReference>
<feature type="domain" description="Ig-like" evidence="2">
    <location>
        <begin position="1562"/>
        <end position="1635"/>
    </location>
</feature>
<accession>A0ABW6HQM5</accession>
<feature type="domain" description="Ig-like" evidence="2">
    <location>
        <begin position="1391"/>
        <end position="1473"/>
    </location>
</feature>
<feature type="domain" description="Ig-like" evidence="2">
    <location>
        <begin position="887"/>
        <end position="969"/>
    </location>
</feature>
<feature type="chain" id="PRO_5046048226" evidence="1">
    <location>
        <begin position="22"/>
        <end position="1972"/>
    </location>
</feature>
<feature type="domain" description="Ig-like" evidence="2">
    <location>
        <begin position="971"/>
        <end position="1053"/>
    </location>
</feature>
<feature type="domain" description="Ig-like" evidence="2">
    <location>
        <begin position="1475"/>
        <end position="1556"/>
    </location>
</feature>
<feature type="domain" description="Ig-like" evidence="2">
    <location>
        <begin position="719"/>
        <end position="801"/>
    </location>
</feature>
<keyword evidence="1" id="KW-0732">Signal</keyword>
<feature type="domain" description="Ig-like" evidence="2">
    <location>
        <begin position="67"/>
        <end position="142"/>
    </location>
</feature>
<dbReference type="Proteomes" id="UP001600039">
    <property type="component" value="Unassembled WGS sequence"/>
</dbReference>
<feature type="signal peptide" evidence="1">
    <location>
        <begin position="1"/>
        <end position="21"/>
    </location>
</feature>
<keyword evidence="4" id="KW-1185">Reference proteome</keyword>
<organism evidence="3 4">
    <name type="scientific">Flavobacterium fructosi</name>
    <dbReference type="NCBI Taxonomy" id="3230416"/>
    <lineage>
        <taxon>Bacteria</taxon>
        <taxon>Pseudomonadati</taxon>
        <taxon>Bacteroidota</taxon>
        <taxon>Flavobacteriia</taxon>
        <taxon>Flavobacteriales</taxon>
        <taxon>Flavobacteriaceae</taxon>
        <taxon>Flavobacterium</taxon>
    </lineage>
</organism>